<dbReference type="STRING" id="289376.THEYE_A1921"/>
<protein>
    <recommendedName>
        <fullName evidence="4">Additional component NikL of nickel ECF transporter</fullName>
    </recommendedName>
</protein>
<dbReference type="Proteomes" id="UP000000718">
    <property type="component" value="Chromosome"/>
</dbReference>
<dbReference type="InParanoid" id="B5YI80"/>
<evidence type="ECO:0000256" key="1">
    <source>
        <dbReference type="SAM" id="Phobius"/>
    </source>
</evidence>
<dbReference type="KEGG" id="tye:THEYE_A1921"/>
<dbReference type="EnsemblBacteria" id="ACI21265">
    <property type="protein sequence ID" value="ACI21265"/>
    <property type="gene ID" value="THEYE_A1921"/>
</dbReference>
<dbReference type="RefSeq" id="WP_012545984.1">
    <property type="nucleotide sequence ID" value="NC_011296.1"/>
</dbReference>
<reference evidence="3" key="1">
    <citation type="submission" date="2008-08" db="EMBL/GenBank/DDBJ databases">
        <title>The complete genome sequence of Thermodesulfovibrio yellowstonii strain ATCC 51303 / DSM 11347 / YP87.</title>
        <authorList>
            <person name="Dodson R.J."/>
            <person name="Durkin A.S."/>
            <person name="Wu M."/>
            <person name="Eisen J."/>
            <person name="Sutton G."/>
        </authorList>
    </citation>
    <scope>NUCLEOTIDE SEQUENCE [LARGE SCALE GENOMIC DNA]</scope>
    <source>
        <strain evidence="3">ATCC 51303 / DSM 11347 / YP87</strain>
    </source>
</reference>
<sequence length="242" mass="27695">MLNYRQQNYWFAQHKINQRRFLTSFGMTGKGSELKKKNSELDKKNLKIKKGIIFILVIQLLIFISTSAYAHKVSTYAYREGDKIFGECYFVDGSPCKNSKVEIYDLKGQKILEAVTDEKGKYSFTTKEKGTLRIIIPAGEGHRAEYKLEGIAEKPEKKENKETMTAKTPNKPVQSEATVNKDEIKQIIDEVMDAKLQGLRAEIMDLRKQMDKVSLRDIIGGIGYIFGIWGIIMLLKRKKNAS</sequence>
<keyword evidence="1" id="KW-1133">Transmembrane helix</keyword>
<evidence type="ECO:0008006" key="4">
    <source>
        <dbReference type="Google" id="ProtNLM"/>
    </source>
</evidence>
<reference evidence="2 3" key="2">
    <citation type="journal article" date="2015" name="Genome Announc.">
        <title>Genome Sequence of the Sulfate-Reducing Thermophilic Bacterium Thermodesulfovibrio yellowstonii Strain DSM 11347T (Phylum Nitrospirae).</title>
        <authorList>
            <person name="Bhatnagar S."/>
            <person name="Badger J.H."/>
            <person name="Madupu R."/>
            <person name="Khouri H.M."/>
            <person name="O'Connor E.M."/>
            <person name="Robb F.T."/>
            <person name="Ward N.L."/>
            <person name="Eisen J.A."/>
        </authorList>
    </citation>
    <scope>NUCLEOTIDE SEQUENCE [LARGE SCALE GENOMIC DNA]</scope>
    <source>
        <strain evidence="3">ATCC 51303 / DSM 11347 / YP87</strain>
    </source>
</reference>
<name>B5YI80_THEYD</name>
<feature type="transmembrane region" description="Helical" evidence="1">
    <location>
        <begin position="218"/>
        <end position="235"/>
    </location>
</feature>
<keyword evidence="1" id="KW-0812">Transmembrane</keyword>
<evidence type="ECO:0000313" key="3">
    <source>
        <dbReference type="Proteomes" id="UP000000718"/>
    </source>
</evidence>
<organism evidence="2 3">
    <name type="scientific">Thermodesulfovibrio yellowstonii (strain ATCC 51303 / DSM 11347 / YP87)</name>
    <dbReference type="NCBI Taxonomy" id="289376"/>
    <lineage>
        <taxon>Bacteria</taxon>
        <taxon>Pseudomonadati</taxon>
        <taxon>Nitrospirota</taxon>
        <taxon>Thermodesulfovibrionia</taxon>
        <taxon>Thermodesulfovibrionales</taxon>
        <taxon>Thermodesulfovibrionaceae</taxon>
        <taxon>Thermodesulfovibrio</taxon>
    </lineage>
</organism>
<dbReference type="HOGENOM" id="CLU_083845_1_0_0"/>
<dbReference type="SUPFAM" id="SSF49478">
    <property type="entry name" value="Cna protein B-type domain"/>
    <property type="match status" value="1"/>
</dbReference>
<accession>B5YI80</accession>
<keyword evidence="1" id="KW-0472">Membrane</keyword>
<dbReference type="PATRIC" id="fig|289376.4.peg.1877"/>
<dbReference type="Gene3D" id="2.60.40.10">
    <property type="entry name" value="Immunoglobulins"/>
    <property type="match status" value="1"/>
</dbReference>
<dbReference type="AlphaFoldDB" id="B5YI80"/>
<dbReference type="eggNOG" id="COG2373">
    <property type="taxonomic scope" value="Bacteria"/>
</dbReference>
<proteinExistence type="predicted"/>
<dbReference type="OrthoDB" id="9798743at2"/>
<dbReference type="InterPro" id="IPR013783">
    <property type="entry name" value="Ig-like_fold"/>
</dbReference>
<keyword evidence="3" id="KW-1185">Reference proteome</keyword>
<gene>
    <name evidence="2" type="ordered locus">THEYE_A1921</name>
</gene>
<evidence type="ECO:0000313" key="2">
    <source>
        <dbReference type="EMBL" id="ACI21265.1"/>
    </source>
</evidence>
<dbReference type="EMBL" id="CP001147">
    <property type="protein sequence ID" value="ACI21265.1"/>
    <property type="molecule type" value="Genomic_DNA"/>
</dbReference>
<feature type="transmembrane region" description="Helical" evidence="1">
    <location>
        <begin position="51"/>
        <end position="70"/>
    </location>
</feature>